<protein>
    <submittedName>
        <fullName evidence="2">Uncharacterized protein</fullName>
    </submittedName>
</protein>
<dbReference type="AlphaFoldDB" id="A0A3M2KY22"/>
<feature type="transmembrane region" description="Helical" evidence="1">
    <location>
        <begin position="22"/>
        <end position="48"/>
    </location>
</feature>
<accession>A0A3M2KY22</accession>
<evidence type="ECO:0000256" key="1">
    <source>
        <dbReference type="SAM" id="Phobius"/>
    </source>
</evidence>
<dbReference type="Proteomes" id="UP000279275">
    <property type="component" value="Unassembled WGS sequence"/>
</dbReference>
<proteinExistence type="predicted"/>
<comment type="caution">
    <text evidence="2">The sequence shown here is derived from an EMBL/GenBank/DDBJ whole genome shotgun (WGS) entry which is preliminary data.</text>
</comment>
<dbReference type="EMBL" id="RFFH01000011">
    <property type="protein sequence ID" value="RMI30151.1"/>
    <property type="molecule type" value="Genomic_DNA"/>
</dbReference>
<feature type="transmembrane region" description="Helical" evidence="1">
    <location>
        <begin position="60"/>
        <end position="77"/>
    </location>
</feature>
<evidence type="ECO:0000313" key="3">
    <source>
        <dbReference type="Proteomes" id="UP000279275"/>
    </source>
</evidence>
<reference evidence="2 3" key="1">
    <citation type="submission" date="2018-10" db="EMBL/GenBank/DDBJ databases">
        <title>Isolation from cow dung.</title>
        <authorList>
            <person name="Ling L."/>
        </authorList>
    </citation>
    <scope>NUCLEOTIDE SEQUENCE [LARGE SCALE GENOMIC DNA]</scope>
    <source>
        <strain evidence="2 3">NEAU-LL90</strain>
    </source>
</reference>
<keyword evidence="1" id="KW-0472">Membrane</keyword>
<keyword evidence="1" id="KW-0812">Transmembrane</keyword>
<organism evidence="2 3">
    <name type="scientific">Nocardia stercoris</name>
    <dbReference type="NCBI Taxonomy" id="2483361"/>
    <lineage>
        <taxon>Bacteria</taxon>
        <taxon>Bacillati</taxon>
        <taxon>Actinomycetota</taxon>
        <taxon>Actinomycetes</taxon>
        <taxon>Mycobacteriales</taxon>
        <taxon>Nocardiaceae</taxon>
        <taxon>Nocardia</taxon>
    </lineage>
</organism>
<keyword evidence="3" id="KW-1185">Reference proteome</keyword>
<keyword evidence="1" id="KW-1133">Transmembrane helix</keyword>
<gene>
    <name evidence="2" type="ORF">EBN03_23300</name>
</gene>
<evidence type="ECO:0000313" key="2">
    <source>
        <dbReference type="EMBL" id="RMI30151.1"/>
    </source>
</evidence>
<name>A0A3M2KY22_9NOCA</name>
<sequence length="86" mass="8682">MQAVAAAAIVGYFLRHRDGESVAGSLVASALGGLGLITGLVLMVGNYPTLTGSDATWVDIMPWTLPVVAAAGAIAAGRRRKADADS</sequence>